<dbReference type="HOGENOM" id="CLU_742198_0_0_1"/>
<dbReference type="Proteomes" id="UP000054097">
    <property type="component" value="Unassembled WGS sequence"/>
</dbReference>
<proteinExistence type="predicted"/>
<dbReference type="AlphaFoldDB" id="A0A0C2W1P6"/>
<evidence type="ECO:0000313" key="2">
    <source>
        <dbReference type="Proteomes" id="UP000054097"/>
    </source>
</evidence>
<name>A0A0C2W1P6_SERVB</name>
<sequence>MDNTVPNVDPILVLYVPMTKKVKEEGYEGAISVLENIQDLYLASDEGTKRALLELVNRLVFDGGAPFHKALIDAGILTLFANNSIDEIAKLIPVYFGDWKSVMNPEYGYILDDSVSLLENQQAGRFAGLTQKPRPGSVGQRILSIARGFSIFHMLSIHIARQALHLVVLLNDLAYAEDGLNSEQRRERIALEDELIDLEDAMKSWNSVSNMRDASSYDEYFSEIKEWYGRIFRLRFYFPFTRDPLHDEVFEKLLSCDKRTLSFREHCIRIQPVDIRAELEELGKDAIGIESALEKGKEPSVEVFETAKVSLTMAEIDLFRGEPTTLREYLENDMRLRIWNGPLSSMKRQYRQLTHDMRNTRVLLDQYFKSDFA</sequence>
<reference evidence="1 2" key="1">
    <citation type="submission" date="2014-04" db="EMBL/GenBank/DDBJ databases">
        <authorList>
            <consortium name="DOE Joint Genome Institute"/>
            <person name="Kuo A."/>
            <person name="Zuccaro A."/>
            <person name="Kohler A."/>
            <person name="Nagy L.G."/>
            <person name="Floudas D."/>
            <person name="Copeland A."/>
            <person name="Barry K.W."/>
            <person name="Cichocki N."/>
            <person name="Veneault-Fourrey C."/>
            <person name="LaButti K."/>
            <person name="Lindquist E.A."/>
            <person name="Lipzen A."/>
            <person name="Lundell T."/>
            <person name="Morin E."/>
            <person name="Murat C."/>
            <person name="Sun H."/>
            <person name="Tunlid A."/>
            <person name="Henrissat B."/>
            <person name="Grigoriev I.V."/>
            <person name="Hibbett D.S."/>
            <person name="Martin F."/>
            <person name="Nordberg H.P."/>
            <person name="Cantor M.N."/>
            <person name="Hua S.X."/>
        </authorList>
    </citation>
    <scope>NUCLEOTIDE SEQUENCE [LARGE SCALE GENOMIC DNA]</scope>
    <source>
        <strain evidence="1 2">MAFF 305830</strain>
    </source>
</reference>
<dbReference type="EMBL" id="KN824433">
    <property type="protein sequence ID" value="KIM20448.1"/>
    <property type="molecule type" value="Genomic_DNA"/>
</dbReference>
<reference evidence="2" key="2">
    <citation type="submission" date="2015-01" db="EMBL/GenBank/DDBJ databases">
        <title>Evolutionary Origins and Diversification of the Mycorrhizal Mutualists.</title>
        <authorList>
            <consortium name="DOE Joint Genome Institute"/>
            <consortium name="Mycorrhizal Genomics Consortium"/>
            <person name="Kohler A."/>
            <person name="Kuo A."/>
            <person name="Nagy L.G."/>
            <person name="Floudas D."/>
            <person name="Copeland A."/>
            <person name="Barry K.W."/>
            <person name="Cichocki N."/>
            <person name="Veneault-Fourrey C."/>
            <person name="LaButti K."/>
            <person name="Lindquist E.A."/>
            <person name="Lipzen A."/>
            <person name="Lundell T."/>
            <person name="Morin E."/>
            <person name="Murat C."/>
            <person name="Riley R."/>
            <person name="Ohm R."/>
            <person name="Sun H."/>
            <person name="Tunlid A."/>
            <person name="Henrissat B."/>
            <person name="Grigoriev I.V."/>
            <person name="Hibbett D.S."/>
            <person name="Martin F."/>
        </authorList>
    </citation>
    <scope>NUCLEOTIDE SEQUENCE [LARGE SCALE GENOMIC DNA]</scope>
    <source>
        <strain evidence="2">MAFF 305830</strain>
    </source>
</reference>
<keyword evidence="2" id="KW-1185">Reference proteome</keyword>
<organism evidence="1 2">
    <name type="scientific">Serendipita vermifera MAFF 305830</name>
    <dbReference type="NCBI Taxonomy" id="933852"/>
    <lineage>
        <taxon>Eukaryota</taxon>
        <taxon>Fungi</taxon>
        <taxon>Dikarya</taxon>
        <taxon>Basidiomycota</taxon>
        <taxon>Agaricomycotina</taxon>
        <taxon>Agaricomycetes</taxon>
        <taxon>Sebacinales</taxon>
        <taxon>Serendipitaceae</taxon>
        <taxon>Serendipita</taxon>
    </lineage>
</organism>
<gene>
    <name evidence="1" type="ORF">M408DRAFT_13002</name>
</gene>
<evidence type="ECO:0000313" key="1">
    <source>
        <dbReference type="EMBL" id="KIM20448.1"/>
    </source>
</evidence>
<protein>
    <submittedName>
        <fullName evidence="1">Uncharacterized protein</fullName>
    </submittedName>
</protein>
<accession>A0A0C2W1P6</accession>